<sequence length="270" mass="31679">MPTSFSHSHIYLGDVIHRRFSPKKHDFNYRLYMLALDVTDVEKSNHGFGIFGFSWYRPLRFVEQDYLQVSTKDKIKEKPTGDPFPLSVRIKNKVKQLSGHTEIKRIVMLVQVRCFGIYFSPANFYFCYDHNDQCTQMLAEVSNTPWNERHYYLVDLLADSSDKTTKKAFQVSPFMDLAMTYFWRVTPPSSSDDKLLVNIKNKRIDEESGQATTLFDASLVMKKKPFTKKSLLRIWAQLPVMTVKVVLTIYWQALKLFIKRVPFIGYQKLE</sequence>
<reference evidence="1 2" key="1">
    <citation type="submission" date="2019-05" db="EMBL/GenBank/DDBJ databases">
        <title>Colwellia ponticola sp. nov., isolated from seawater.</title>
        <authorList>
            <person name="Yoon J.-H."/>
        </authorList>
    </citation>
    <scope>NUCLEOTIDE SEQUENCE [LARGE SCALE GENOMIC DNA]</scope>
    <source>
        <strain evidence="1 2">OISW-25</strain>
    </source>
</reference>
<dbReference type="OrthoDB" id="9778801at2"/>
<dbReference type="Pfam" id="PF07103">
    <property type="entry name" value="DUF1365"/>
    <property type="match status" value="1"/>
</dbReference>
<dbReference type="RefSeq" id="WP_138624063.1">
    <property type="nucleotide sequence ID" value="NZ_SZVP01000015.1"/>
</dbReference>
<evidence type="ECO:0000313" key="1">
    <source>
        <dbReference type="EMBL" id="TMM43129.1"/>
    </source>
</evidence>
<organism evidence="1 2">
    <name type="scientific">Colwellia ponticola</name>
    <dbReference type="NCBI Taxonomy" id="2304625"/>
    <lineage>
        <taxon>Bacteria</taxon>
        <taxon>Pseudomonadati</taxon>
        <taxon>Pseudomonadota</taxon>
        <taxon>Gammaproteobacteria</taxon>
        <taxon>Alteromonadales</taxon>
        <taxon>Colwelliaceae</taxon>
        <taxon>Colwellia</taxon>
    </lineage>
</organism>
<dbReference type="PANTHER" id="PTHR33973">
    <property type="entry name" value="OS07G0153300 PROTEIN"/>
    <property type="match status" value="1"/>
</dbReference>
<dbReference type="EMBL" id="SZVP01000015">
    <property type="protein sequence ID" value="TMM43129.1"/>
    <property type="molecule type" value="Genomic_DNA"/>
</dbReference>
<comment type="caution">
    <text evidence="1">The sequence shown here is derived from an EMBL/GenBank/DDBJ whole genome shotgun (WGS) entry which is preliminary data.</text>
</comment>
<proteinExistence type="predicted"/>
<dbReference type="PANTHER" id="PTHR33973:SF4">
    <property type="entry name" value="OS07G0153300 PROTEIN"/>
    <property type="match status" value="1"/>
</dbReference>
<keyword evidence="2" id="KW-1185">Reference proteome</keyword>
<name>A0A8H2JJD8_9GAMM</name>
<dbReference type="AlphaFoldDB" id="A0A8H2JJD8"/>
<evidence type="ECO:0000313" key="2">
    <source>
        <dbReference type="Proteomes" id="UP000307702"/>
    </source>
</evidence>
<dbReference type="Proteomes" id="UP000307702">
    <property type="component" value="Unassembled WGS sequence"/>
</dbReference>
<dbReference type="InterPro" id="IPR010775">
    <property type="entry name" value="DUF1365"/>
</dbReference>
<protein>
    <submittedName>
        <fullName evidence="1">DUF1365 domain-containing protein</fullName>
    </submittedName>
</protein>
<gene>
    <name evidence="1" type="ORF">FCS21_13445</name>
</gene>
<accession>A0A8H2JJD8</accession>